<dbReference type="EMBL" id="JACAQV010000006">
    <property type="protein sequence ID" value="NWF07065.1"/>
    <property type="molecule type" value="Genomic_DNA"/>
</dbReference>
<dbReference type="PROSITE" id="PS51318">
    <property type="entry name" value="TAT"/>
    <property type="match status" value="1"/>
</dbReference>
<protein>
    <submittedName>
        <fullName evidence="1">Uncharacterized protein</fullName>
    </submittedName>
</protein>
<gene>
    <name evidence="1" type="ORF">HX810_05160</name>
</gene>
<evidence type="ECO:0000313" key="2">
    <source>
        <dbReference type="Proteomes" id="UP000561369"/>
    </source>
</evidence>
<dbReference type="RefSeq" id="WP_170875864.1">
    <property type="nucleotide sequence ID" value="NZ_JACAQV010000006.1"/>
</dbReference>
<dbReference type="Proteomes" id="UP000561369">
    <property type="component" value="Unassembled WGS sequence"/>
</dbReference>
<reference evidence="1 2" key="1">
    <citation type="submission" date="2020-04" db="EMBL/GenBank/DDBJ databases">
        <title>Molecular characterization of pseudomonads from Agaricus bisporus reveal novel blotch 2 pathogens in Western Europe.</title>
        <authorList>
            <person name="Taparia T."/>
            <person name="Krijger M."/>
            <person name="Haynes E."/>
            <person name="Elpinstone J.G."/>
            <person name="Noble R."/>
            <person name="Van Der Wolf J."/>
        </authorList>
    </citation>
    <scope>NUCLEOTIDE SEQUENCE [LARGE SCALE GENOMIC DNA]</scope>
    <source>
        <strain evidence="1 2">IPO3765</strain>
    </source>
</reference>
<name>A0A7Y8GAG0_9PSED</name>
<accession>A0A7Y8GAG0</accession>
<dbReference type="AlphaFoldDB" id="A0A7Y8GAG0"/>
<dbReference type="InterPro" id="IPR006311">
    <property type="entry name" value="TAT_signal"/>
</dbReference>
<evidence type="ECO:0000313" key="1">
    <source>
        <dbReference type="EMBL" id="NWF07065.1"/>
    </source>
</evidence>
<proteinExistence type="predicted"/>
<sequence>MSENNNKMTQAMHRRDFLKHSASSAKPTPKPGGVLRLGLAYAERCW</sequence>
<comment type="caution">
    <text evidence="1">The sequence shown here is derived from an EMBL/GenBank/DDBJ whole genome shotgun (WGS) entry which is preliminary data.</text>
</comment>
<organism evidence="1 2">
    <name type="scientific">Pseudomonas salomonii</name>
    <dbReference type="NCBI Taxonomy" id="191391"/>
    <lineage>
        <taxon>Bacteria</taxon>
        <taxon>Pseudomonadati</taxon>
        <taxon>Pseudomonadota</taxon>
        <taxon>Gammaproteobacteria</taxon>
        <taxon>Pseudomonadales</taxon>
        <taxon>Pseudomonadaceae</taxon>
        <taxon>Pseudomonas</taxon>
    </lineage>
</organism>